<dbReference type="InterPro" id="IPR003029">
    <property type="entry name" value="S1_domain"/>
</dbReference>
<dbReference type="InterPro" id="IPR048583">
    <property type="entry name" value="RNase_E_G_thioredoxin-like"/>
</dbReference>
<organism evidence="19">
    <name type="scientific">plant metagenome</name>
    <dbReference type="NCBI Taxonomy" id="1297885"/>
    <lineage>
        <taxon>unclassified sequences</taxon>
        <taxon>metagenomes</taxon>
        <taxon>organismal metagenomes</taxon>
    </lineage>
</organism>
<evidence type="ECO:0000256" key="2">
    <source>
        <dbReference type="ARBA" id="ARBA00004496"/>
    </source>
</evidence>
<proteinExistence type="inferred from homology"/>
<evidence type="ECO:0000256" key="5">
    <source>
        <dbReference type="ARBA" id="ARBA00022490"/>
    </source>
</evidence>
<dbReference type="Pfam" id="PF10150">
    <property type="entry name" value="RNase_E_G"/>
    <property type="match status" value="1"/>
</dbReference>
<gene>
    <name evidence="17" type="ORF">ANT2_1563</name>
    <name evidence="18" type="ORF">ANT3_1563</name>
    <name evidence="19" type="ORF">RAN3_1520</name>
</gene>
<sequence length="510" mass="57159">MMDACAHAPGTCFLIYMQHRSTTMTEDILINVTPFETRVALVEQGAVQELHVERSIQRGHVGNIHLGRVVRVLPGMQSAFVDIGLERAAFMHIADLRENRSERAQGTPPTPIEKLLFEGQTLMVQVIKDPLGTKGARLSTQISMAGRMLVHLPHDPHIGISQKIDGDAERNRLRERLQALIPAEEKGGFIVRTQAEGATDEELLADLEYLRKLWASVQASARSLPAPSVLHRDLSLAQRVLRDMVGPHTGKILVDSRTTTTAMVEWARLYTPSVAERIGHYSGERPLFDTANVDDEIARALSRRVDLKSGGYLIIDQTEALTTVDVNTGGFVGGRNFDDTIFKTNLEAAQAIARQLRLRNLGGIVILDFIDMEDHAHRDTVLAELRKALSHDRTRMTVNGFTQLGLVEMTRKRTRDSLAHQLCEPCPTCQARGTVRTARTVCYEILREVLREARQFNPREFRILASQDVVDLFLEEESQHLAMLGDFVGKPISLEVEASYHQEQYDLILM</sequence>
<dbReference type="PANTHER" id="PTHR30001">
    <property type="entry name" value="RIBONUCLEASE"/>
    <property type="match status" value="1"/>
</dbReference>
<dbReference type="EMBL" id="CAADIG010000011">
    <property type="protein sequence ID" value="VFR41021.1"/>
    <property type="molecule type" value="Genomic_DNA"/>
</dbReference>
<evidence type="ECO:0000256" key="12">
    <source>
        <dbReference type="ARBA" id="ARBA00022759"/>
    </source>
</evidence>
<keyword evidence="13 19" id="KW-0378">Hydrolase</keyword>
<dbReference type="NCBIfam" id="TIGR00757">
    <property type="entry name" value="RNaseEG"/>
    <property type="match status" value="1"/>
</dbReference>
<evidence type="ECO:0000256" key="14">
    <source>
        <dbReference type="ARBA" id="ARBA00022842"/>
    </source>
</evidence>
<keyword evidence="12" id="KW-0255">Endonuclease</keyword>
<dbReference type="PROSITE" id="PS50126">
    <property type="entry name" value="S1"/>
    <property type="match status" value="1"/>
</dbReference>
<comment type="subcellular location">
    <subcellularLocation>
        <location evidence="2">Cytoplasm</location>
    </subcellularLocation>
</comment>
<comment type="similarity">
    <text evidence="3">Belongs to the RNase E/G family. RNase G subfamily.</text>
</comment>
<evidence type="ECO:0000313" key="18">
    <source>
        <dbReference type="EMBL" id="VFR66282.1"/>
    </source>
</evidence>
<keyword evidence="8" id="KW-0819">tRNA processing</keyword>
<dbReference type="Gene3D" id="3.40.1260.20">
    <property type="entry name" value="Ribonuclease E, catalytic domain"/>
    <property type="match status" value="1"/>
</dbReference>
<comment type="cofactor">
    <cofactor evidence="1">
        <name>Mg(2+)</name>
        <dbReference type="ChEBI" id="CHEBI:18420"/>
    </cofactor>
</comment>
<dbReference type="CDD" id="cd04453">
    <property type="entry name" value="S1_RNase_E"/>
    <property type="match status" value="1"/>
</dbReference>
<dbReference type="GO" id="GO:0008033">
    <property type="term" value="P:tRNA processing"/>
    <property type="evidence" value="ECO:0007669"/>
    <property type="project" value="UniProtKB-KW"/>
</dbReference>
<dbReference type="EMBL" id="CAADIO010000011">
    <property type="protein sequence ID" value="VFR85780.1"/>
    <property type="molecule type" value="Genomic_DNA"/>
</dbReference>
<dbReference type="EMBL" id="CAADID010000016">
    <property type="protein sequence ID" value="VFR66282.1"/>
    <property type="molecule type" value="Genomic_DNA"/>
</dbReference>
<evidence type="ECO:0000256" key="7">
    <source>
        <dbReference type="ARBA" id="ARBA00022555"/>
    </source>
</evidence>
<dbReference type="GO" id="GO:0000049">
    <property type="term" value="F:tRNA binding"/>
    <property type="evidence" value="ECO:0007669"/>
    <property type="project" value="UniProtKB-KW"/>
</dbReference>
<keyword evidence="7" id="KW-0820">tRNA-binding</keyword>
<evidence type="ECO:0000256" key="8">
    <source>
        <dbReference type="ARBA" id="ARBA00022694"/>
    </source>
</evidence>
<accession>A0A484UGI5</accession>
<name>A0A484UGI5_9ZZZZ</name>
<evidence type="ECO:0000256" key="10">
    <source>
        <dbReference type="ARBA" id="ARBA00022723"/>
    </source>
</evidence>
<keyword evidence="5" id="KW-0963">Cytoplasm</keyword>
<keyword evidence="9" id="KW-0540">Nuclease</keyword>
<dbReference type="InterPro" id="IPR012340">
    <property type="entry name" value="NA-bd_OB-fold"/>
</dbReference>
<dbReference type="Gene3D" id="2.40.50.140">
    <property type="entry name" value="Nucleic acid-binding proteins"/>
    <property type="match status" value="1"/>
</dbReference>
<dbReference type="PANTHER" id="PTHR30001:SF0">
    <property type="entry name" value="RIBONUCLEASE G"/>
    <property type="match status" value="1"/>
</dbReference>
<feature type="domain" description="S1 motif" evidence="16">
    <location>
        <begin position="62"/>
        <end position="141"/>
    </location>
</feature>
<dbReference type="InterPro" id="IPR004659">
    <property type="entry name" value="RNase_E/G"/>
</dbReference>
<dbReference type="NCBIfam" id="NF008689">
    <property type="entry name" value="PRK11712.1"/>
    <property type="match status" value="1"/>
</dbReference>
<dbReference type="GO" id="GO:0005737">
    <property type="term" value="C:cytoplasm"/>
    <property type="evidence" value="ECO:0007669"/>
    <property type="project" value="UniProtKB-SubCell"/>
</dbReference>
<dbReference type="AlphaFoldDB" id="A0A484UGI5"/>
<dbReference type="InterPro" id="IPR019307">
    <property type="entry name" value="RNA-bd_AU-1/RNase_E/G"/>
</dbReference>
<dbReference type="SMART" id="SM00316">
    <property type="entry name" value="S1"/>
    <property type="match status" value="1"/>
</dbReference>
<evidence type="ECO:0000256" key="3">
    <source>
        <dbReference type="ARBA" id="ARBA00005663"/>
    </source>
</evidence>
<evidence type="ECO:0000256" key="1">
    <source>
        <dbReference type="ARBA" id="ARBA00001946"/>
    </source>
</evidence>
<keyword evidence="10" id="KW-0479">Metal-binding</keyword>
<dbReference type="SUPFAM" id="SSF50249">
    <property type="entry name" value="Nucleic acid-binding proteins"/>
    <property type="match status" value="1"/>
</dbReference>
<evidence type="ECO:0000313" key="19">
    <source>
        <dbReference type="EMBL" id="VFR85780.1"/>
    </source>
</evidence>
<evidence type="ECO:0000256" key="13">
    <source>
        <dbReference type="ARBA" id="ARBA00022801"/>
    </source>
</evidence>
<dbReference type="GO" id="GO:0016787">
    <property type="term" value="F:hydrolase activity"/>
    <property type="evidence" value="ECO:0007669"/>
    <property type="project" value="UniProtKB-KW"/>
</dbReference>
<evidence type="ECO:0000256" key="4">
    <source>
        <dbReference type="ARBA" id="ARBA00017719"/>
    </source>
</evidence>
<evidence type="ECO:0000256" key="15">
    <source>
        <dbReference type="ARBA" id="ARBA00022884"/>
    </source>
</evidence>
<evidence type="ECO:0000256" key="9">
    <source>
        <dbReference type="ARBA" id="ARBA00022722"/>
    </source>
</evidence>
<dbReference type="GO" id="GO:0006364">
    <property type="term" value="P:rRNA processing"/>
    <property type="evidence" value="ECO:0007669"/>
    <property type="project" value="UniProtKB-KW"/>
</dbReference>
<keyword evidence="15" id="KW-0694">RNA-binding</keyword>
<evidence type="ECO:0000259" key="16">
    <source>
        <dbReference type="PROSITE" id="PS50126"/>
    </source>
</evidence>
<dbReference type="Pfam" id="PF20833">
    <property type="entry name" value="RNase_E_G_Thio"/>
    <property type="match status" value="1"/>
</dbReference>
<reference evidence="19" key="1">
    <citation type="submission" date="2019-03" db="EMBL/GenBank/DDBJ databases">
        <authorList>
            <person name="Danneels B."/>
        </authorList>
    </citation>
    <scope>NUCLEOTIDE SEQUENCE</scope>
</reference>
<evidence type="ECO:0000256" key="6">
    <source>
        <dbReference type="ARBA" id="ARBA00022552"/>
    </source>
</evidence>
<dbReference type="GO" id="GO:0004540">
    <property type="term" value="F:RNA nuclease activity"/>
    <property type="evidence" value="ECO:0007669"/>
    <property type="project" value="InterPro"/>
</dbReference>
<keyword evidence="11" id="KW-0699">rRNA-binding</keyword>
<protein>
    <recommendedName>
        <fullName evidence="4">Ribonuclease G</fullName>
    </recommendedName>
</protein>
<dbReference type="GO" id="GO:0046872">
    <property type="term" value="F:metal ion binding"/>
    <property type="evidence" value="ECO:0007669"/>
    <property type="project" value="UniProtKB-KW"/>
</dbReference>
<dbReference type="GO" id="GO:0004519">
    <property type="term" value="F:endonuclease activity"/>
    <property type="evidence" value="ECO:0007669"/>
    <property type="project" value="UniProtKB-KW"/>
</dbReference>
<evidence type="ECO:0000313" key="17">
    <source>
        <dbReference type="EMBL" id="VFR41021.1"/>
    </source>
</evidence>
<keyword evidence="14" id="KW-0460">Magnesium</keyword>
<evidence type="ECO:0000256" key="11">
    <source>
        <dbReference type="ARBA" id="ARBA00022730"/>
    </source>
</evidence>
<keyword evidence="6" id="KW-0698">rRNA processing</keyword>
<dbReference type="GO" id="GO:0019843">
    <property type="term" value="F:rRNA binding"/>
    <property type="evidence" value="ECO:0007669"/>
    <property type="project" value="UniProtKB-KW"/>
</dbReference>